<organism evidence="8 9">
    <name type="scientific">Patulibacter brassicae</name>
    <dbReference type="NCBI Taxonomy" id="1705717"/>
    <lineage>
        <taxon>Bacteria</taxon>
        <taxon>Bacillati</taxon>
        <taxon>Actinomycetota</taxon>
        <taxon>Thermoleophilia</taxon>
        <taxon>Solirubrobacterales</taxon>
        <taxon>Patulibacteraceae</taxon>
        <taxon>Patulibacter</taxon>
    </lineage>
</organism>
<dbReference type="Pfam" id="PF13462">
    <property type="entry name" value="Thioredoxin_4"/>
    <property type="match status" value="1"/>
</dbReference>
<comment type="similarity">
    <text evidence="1">Belongs to the thioredoxin family. DsbA subfamily.</text>
</comment>
<dbReference type="Proteomes" id="UP001277761">
    <property type="component" value="Unassembled WGS sequence"/>
</dbReference>
<reference evidence="8 9" key="1">
    <citation type="submission" date="2023-11" db="EMBL/GenBank/DDBJ databases">
        <authorList>
            <person name="Xu M."/>
            <person name="Jiang T."/>
        </authorList>
    </citation>
    <scope>NUCLEOTIDE SEQUENCE [LARGE SCALE GENOMIC DNA]</scope>
    <source>
        <strain evidence="8 9">SD</strain>
    </source>
</reference>
<dbReference type="InterPro" id="IPR012336">
    <property type="entry name" value="Thioredoxin-like_fold"/>
</dbReference>
<evidence type="ECO:0000256" key="6">
    <source>
        <dbReference type="SAM" id="MobiDB-lite"/>
    </source>
</evidence>
<evidence type="ECO:0000256" key="5">
    <source>
        <dbReference type="ARBA" id="ARBA00023284"/>
    </source>
</evidence>
<dbReference type="EMBL" id="JAXAVX010000012">
    <property type="protein sequence ID" value="MDX8153312.1"/>
    <property type="molecule type" value="Genomic_DNA"/>
</dbReference>
<dbReference type="PROSITE" id="PS51352">
    <property type="entry name" value="THIOREDOXIN_2"/>
    <property type="match status" value="1"/>
</dbReference>
<evidence type="ECO:0000256" key="2">
    <source>
        <dbReference type="ARBA" id="ARBA00022729"/>
    </source>
</evidence>
<evidence type="ECO:0000256" key="4">
    <source>
        <dbReference type="ARBA" id="ARBA00023157"/>
    </source>
</evidence>
<gene>
    <name evidence="8" type="ORF">SK069_17065</name>
</gene>
<dbReference type="InterPro" id="IPR036249">
    <property type="entry name" value="Thioredoxin-like_sf"/>
</dbReference>
<evidence type="ECO:0000256" key="3">
    <source>
        <dbReference type="ARBA" id="ARBA00023002"/>
    </source>
</evidence>
<feature type="domain" description="Thioredoxin" evidence="7">
    <location>
        <begin position="31"/>
        <end position="228"/>
    </location>
</feature>
<evidence type="ECO:0000313" key="8">
    <source>
        <dbReference type="EMBL" id="MDX8153312.1"/>
    </source>
</evidence>
<keyword evidence="9" id="KW-1185">Reference proteome</keyword>
<keyword evidence="4" id="KW-1015">Disulfide bond</keyword>
<accession>A0ABU4VN87</accession>
<sequence length="230" mass="25024">MSRNVKVPIALVALFAVVVTVIAIASGSDDESPATRTTIAEAPTTTGSAAPARPRVVTDDPRRLGRPGRGGVTFTEFLDFECEGCGAAYPLVEQLREKYDGRVTFNIRYFPLPGHRNARPAALAVEAAHQQGKLEPMYRRMFETQRQWGEQSDSQAATFRGFAKDLGLDLARFDADVASPRTRRRVERDLAAGAALGLQGTPTFFVNERMIQPQSSEDLGREIDAALAGS</sequence>
<dbReference type="PANTHER" id="PTHR13887">
    <property type="entry name" value="GLUTATHIONE S-TRANSFERASE KAPPA"/>
    <property type="match status" value="1"/>
</dbReference>
<evidence type="ECO:0000256" key="1">
    <source>
        <dbReference type="ARBA" id="ARBA00005791"/>
    </source>
</evidence>
<dbReference type="InterPro" id="IPR013766">
    <property type="entry name" value="Thioredoxin_domain"/>
</dbReference>
<keyword evidence="2" id="KW-0732">Signal</keyword>
<dbReference type="RefSeq" id="WP_319955461.1">
    <property type="nucleotide sequence ID" value="NZ_JAXAVX010000012.1"/>
</dbReference>
<proteinExistence type="inferred from homology"/>
<dbReference type="Gene3D" id="3.40.30.10">
    <property type="entry name" value="Glutaredoxin"/>
    <property type="match status" value="1"/>
</dbReference>
<feature type="compositionally biased region" description="Low complexity" evidence="6">
    <location>
        <begin position="34"/>
        <end position="46"/>
    </location>
</feature>
<evidence type="ECO:0000313" key="9">
    <source>
        <dbReference type="Proteomes" id="UP001277761"/>
    </source>
</evidence>
<name>A0ABU4VN87_9ACTN</name>
<dbReference type="SUPFAM" id="SSF52833">
    <property type="entry name" value="Thioredoxin-like"/>
    <property type="match status" value="1"/>
</dbReference>
<keyword evidence="5" id="KW-0676">Redox-active center</keyword>
<comment type="caution">
    <text evidence="8">The sequence shown here is derived from an EMBL/GenBank/DDBJ whole genome shotgun (WGS) entry which is preliminary data.</text>
</comment>
<keyword evidence="3" id="KW-0560">Oxidoreductase</keyword>
<evidence type="ECO:0000259" key="7">
    <source>
        <dbReference type="PROSITE" id="PS51352"/>
    </source>
</evidence>
<feature type="region of interest" description="Disordered" evidence="6">
    <location>
        <begin position="29"/>
        <end position="68"/>
    </location>
</feature>
<dbReference type="PANTHER" id="PTHR13887:SF14">
    <property type="entry name" value="DISULFIDE BOND FORMATION PROTEIN D"/>
    <property type="match status" value="1"/>
</dbReference>
<protein>
    <submittedName>
        <fullName evidence="8">Thioredoxin domain-containing protein</fullName>
    </submittedName>
</protein>